<dbReference type="SMART" id="SM00563">
    <property type="entry name" value="PlsC"/>
    <property type="match status" value="1"/>
</dbReference>
<dbReference type="GO" id="GO:0008654">
    <property type="term" value="P:phospholipid biosynthetic process"/>
    <property type="evidence" value="ECO:0007669"/>
    <property type="project" value="TreeGrafter"/>
</dbReference>
<dbReference type="EMBL" id="VCAU01000053">
    <property type="protein sequence ID" value="KAF9887993.1"/>
    <property type="molecule type" value="Genomic_DNA"/>
</dbReference>
<dbReference type="PANTHER" id="PTHR31605">
    <property type="entry name" value="GLYCEROL-3-PHOSPHATE O-ACYLTRANSFERASE 1"/>
    <property type="match status" value="1"/>
</dbReference>
<reference evidence="4" key="1">
    <citation type="journal article" date="2019" name="Beilstein J. Org. Chem.">
        <title>Nanangenines: drimane sesquiterpenoids as the dominant metabolite cohort of a novel Australian fungus, Aspergillus nanangensis.</title>
        <authorList>
            <person name="Lacey H.J."/>
            <person name="Gilchrist C.L.M."/>
            <person name="Crombie A."/>
            <person name="Kalaitzis J.A."/>
            <person name="Vuong D."/>
            <person name="Rutledge P.J."/>
            <person name="Turner P."/>
            <person name="Pitt J.I."/>
            <person name="Lacey E."/>
            <person name="Chooi Y.H."/>
            <person name="Piggott A.M."/>
        </authorList>
    </citation>
    <scope>NUCLEOTIDE SEQUENCE</scope>
    <source>
        <strain evidence="4">MST-FP2251</strain>
    </source>
</reference>
<keyword evidence="2" id="KW-1133">Transmembrane helix</keyword>
<evidence type="ECO:0000313" key="5">
    <source>
        <dbReference type="Proteomes" id="UP001194746"/>
    </source>
</evidence>
<dbReference type="SUPFAM" id="SSF69593">
    <property type="entry name" value="Glycerol-3-phosphate (1)-acyltransferase"/>
    <property type="match status" value="1"/>
</dbReference>
<dbReference type="InterPro" id="IPR002123">
    <property type="entry name" value="Plipid/glycerol_acylTrfase"/>
</dbReference>
<organism evidence="4 5">
    <name type="scientific">Aspergillus nanangensis</name>
    <dbReference type="NCBI Taxonomy" id="2582783"/>
    <lineage>
        <taxon>Eukaryota</taxon>
        <taxon>Fungi</taxon>
        <taxon>Dikarya</taxon>
        <taxon>Ascomycota</taxon>
        <taxon>Pezizomycotina</taxon>
        <taxon>Eurotiomycetes</taxon>
        <taxon>Eurotiomycetidae</taxon>
        <taxon>Eurotiales</taxon>
        <taxon>Aspergillaceae</taxon>
        <taxon>Aspergillus</taxon>
        <taxon>Aspergillus subgen. Circumdati</taxon>
    </lineage>
</organism>
<evidence type="ECO:0000313" key="4">
    <source>
        <dbReference type="EMBL" id="KAF9887993.1"/>
    </source>
</evidence>
<name>A0AAD4CKN8_ASPNN</name>
<dbReference type="PANTHER" id="PTHR31605:SF0">
    <property type="entry name" value="GLYCEROL-3-PHOSPHATE O-ACYLTRANSFERASE 1"/>
    <property type="match status" value="1"/>
</dbReference>
<protein>
    <recommendedName>
        <fullName evidence="3">Phospholipid/glycerol acyltransferase domain-containing protein</fullName>
    </recommendedName>
</protein>
<accession>A0AAD4CKN8</accession>
<feature type="region of interest" description="Disordered" evidence="1">
    <location>
        <begin position="182"/>
        <end position="201"/>
    </location>
</feature>
<evidence type="ECO:0000259" key="3">
    <source>
        <dbReference type="SMART" id="SM00563"/>
    </source>
</evidence>
<dbReference type="Proteomes" id="UP001194746">
    <property type="component" value="Unassembled WGS sequence"/>
</dbReference>
<feature type="compositionally biased region" description="Basic and acidic residues" evidence="1">
    <location>
        <begin position="702"/>
        <end position="713"/>
    </location>
</feature>
<dbReference type="InterPro" id="IPR052744">
    <property type="entry name" value="GPAT/DAPAT"/>
</dbReference>
<dbReference type="GO" id="GO:0016287">
    <property type="term" value="F:glycerone-phosphate O-acyltransferase activity"/>
    <property type="evidence" value="ECO:0007669"/>
    <property type="project" value="TreeGrafter"/>
</dbReference>
<evidence type="ECO:0000256" key="1">
    <source>
        <dbReference type="SAM" id="MobiDB-lite"/>
    </source>
</evidence>
<keyword evidence="2" id="KW-0812">Transmembrane</keyword>
<feature type="compositionally biased region" description="Polar residues" evidence="1">
    <location>
        <begin position="685"/>
        <end position="697"/>
    </location>
</feature>
<dbReference type="AlphaFoldDB" id="A0AAD4CKN8"/>
<feature type="region of interest" description="Disordered" evidence="1">
    <location>
        <begin position="627"/>
        <end position="745"/>
    </location>
</feature>
<keyword evidence="2" id="KW-0472">Membrane</keyword>
<feature type="compositionally biased region" description="Low complexity" evidence="1">
    <location>
        <begin position="730"/>
        <end position="739"/>
    </location>
</feature>
<proteinExistence type="predicted"/>
<feature type="transmembrane region" description="Helical" evidence="2">
    <location>
        <begin position="518"/>
        <end position="539"/>
    </location>
</feature>
<feature type="transmembrane region" description="Helical" evidence="2">
    <location>
        <begin position="483"/>
        <end position="506"/>
    </location>
</feature>
<evidence type="ECO:0000256" key="2">
    <source>
        <dbReference type="SAM" id="Phobius"/>
    </source>
</evidence>
<dbReference type="GO" id="GO:0004366">
    <property type="term" value="F:glycerol-3-phosphate O-acyltransferase activity"/>
    <property type="evidence" value="ECO:0007669"/>
    <property type="project" value="TreeGrafter"/>
</dbReference>
<keyword evidence="5" id="KW-1185">Reference proteome</keyword>
<dbReference type="Pfam" id="PF01553">
    <property type="entry name" value="Acyltransferase"/>
    <property type="match status" value="1"/>
</dbReference>
<reference evidence="4" key="2">
    <citation type="submission" date="2020-02" db="EMBL/GenBank/DDBJ databases">
        <authorList>
            <person name="Gilchrist C.L.M."/>
            <person name="Chooi Y.-H."/>
        </authorList>
    </citation>
    <scope>NUCLEOTIDE SEQUENCE</scope>
    <source>
        <strain evidence="4">MST-FP2251</strain>
    </source>
</reference>
<comment type="caution">
    <text evidence="4">The sequence shown here is derived from an EMBL/GenBank/DDBJ whole genome shotgun (WGS) entry which is preliminary data.</text>
</comment>
<feature type="domain" description="Phospholipid/glycerol acyltransferase" evidence="3">
    <location>
        <begin position="48"/>
        <end position="285"/>
    </location>
</feature>
<gene>
    <name evidence="4" type="ORF">FE257_009382</name>
</gene>
<sequence>MPEKPRIPPLIPWLYDLVLWSFSVLVDFFFREVHPRGSWKIPRQGPMIIVAAPHANQFVDSLILMRALRNEAHRRISWLIADKSFKRKFIGFLARGIGTVPVARAMDNLKPGAGTVYLPDPVNQPTLLRGVDTNFEGPGYEKDGTIALPTINGTSHSAAIAEIHGPEELILKKPFRGRDPLSQLTGRNDITPDGKFTGDATDQDLSSFKGSKFKFSPHVDQTAVYDAVFARLNAGGCVGIFPEGGSHDRPNLLPLKAGVALMALGTLADNPDCGLTIVPCGMNYFHAHKFRSRAVIEFGNPIEIPREIVDMYRQGERRESVGALLDMIYQGLVSVTVPSPDYETLMVIQAARRLYNTKGKKMPLPLVVELNRRLVKGYVHFKDDPRIVSMRKSIADYNQQLRILGIRDHQVAYAKFSFIQVISTLVSRLVKLVLFAIGTLPGLLLFAPVFIVTKIISIKKSKEALAASTVKLQGRDVMATWKLLVALAFAPALYLFYIVVLCYWTHYNRVQGYVPDWVSKKMVGVAGAIVFPSITYAALRIGEIGMDIVKSLRPLVLCLNPSSANTLEKLRHRRAALAHEVTEAINTLGPELFPDFDSARVVTDPLSETNRVANKPDREPLSVPEIRRTGTMDLDEGSVSKEPLPRNESFHNLSNIGFFSTRPASRSRSRSRTSSFGGMGGSSGQQLKPLSQINTQGGFEEVSSKIRDAMRQRGERRRRRSEDGNVFEMSSGPGTPSSEGSRKDI</sequence>
<feature type="transmembrane region" description="Helical" evidence="2">
    <location>
        <begin position="432"/>
        <end position="452"/>
    </location>
</feature>